<dbReference type="EMBL" id="FNHO01000009">
    <property type="protein sequence ID" value="SDM81436.1"/>
    <property type="molecule type" value="Genomic_DNA"/>
</dbReference>
<feature type="transmembrane region" description="Helical" evidence="7">
    <location>
        <begin position="70"/>
        <end position="92"/>
    </location>
</feature>
<name>A0A8D4C3X3_9GAMM</name>
<protein>
    <submittedName>
        <fullName evidence="8 9">Membrane protein</fullName>
    </submittedName>
</protein>
<dbReference type="GO" id="GO:0000041">
    <property type="term" value="P:transition metal ion transport"/>
    <property type="evidence" value="ECO:0007669"/>
    <property type="project" value="InterPro"/>
</dbReference>
<dbReference type="Gene3D" id="1.10.1760.20">
    <property type="match status" value="1"/>
</dbReference>
<dbReference type="RefSeq" id="WP_043221692.1">
    <property type="nucleotide sequence ID" value="NZ_CP007511.1"/>
</dbReference>
<dbReference type="Proteomes" id="UP000182276">
    <property type="component" value="Unassembled WGS sequence"/>
</dbReference>
<evidence type="ECO:0000313" key="9">
    <source>
        <dbReference type="EMBL" id="SDM81436.1"/>
    </source>
</evidence>
<keyword evidence="3" id="KW-1003">Cell membrane</keyword>
<feature type="transmembrane region" description="Helical" evidence="7">
    <location>
        <begin position="104"/>
        <end position="130"/>
    </location>
</feature>
<dbReference type="GO" id="GO:0005886">
    <property type="term" value="C:plasma membrane"/>
    <property type="evidence" value="ECO:0007669"/>
    <property type="project" value="UniProtKB-SubCell"/>
</dbReference>
<keyword evidence="2" id="KW-0813">Transport</keyword>
<dbReference type="EMBL" id="CP007511">
    <property type="protein sequence ID" value="AJE16480.1"/>
    <property type="molecule type" value="Genomic_DNA"/>
</dbReference>
<reference evidence="8 10" key="3">
    <citation type="journal article" name="Genome Announc.">
        <title>Complete Genome Sequence of Pseudomonas balearica DSM 6083T.</title>
        <authorList>
            <person name="Bennasar-Figueras A."/>
            <person name="Salva-Serra F."/>
            <person name="Jaen-Luchoro D."/>
            <person name="Segui C."/>
            <person name="Aliaga F."/>
            <person name="Busquets A."/>
            <person name="Gomila M."/>
            <person name="Moore E.R."/>
            <person name="Lalucat J."/>
        </authorList>
    </citation>
    <scope>NUCLEOTIDE SEQUENCE [LARGE SCALE GENOMIC DNA]</scope>
    <source>
        <strain evidence="10">DSM 6083</strain>
        <strain evidence="8">DSM6083</strain>
    </source>
</reference>
<feature type="transmembrane region" description="Helical" evidence="7">
    <location>
        <begin position="182"/>
        <end position="204"/>
    </location>
</feature>
<keyword evidence="4 7" id="KW-0812">Transmembrane</keyword>
<dbReference type="KEGG" id="pbm:CL52_16070"/>
<evidence type="ECO:0000256" key="3">
    <source>
        <dbReference type="ARBA" id="ARBA00022475"/>
    </source>
</evidence>
<keyword evidence="11" id="KW-1185">Reference proteome</keyword>
<evidence type="ECO:0000256" key="1">
    <source>
        <dbReference type="ARBA" id="ARBA00004651"/>
    </source>
</evidence>
<dbReference type="GeneID" id="77261408"/>
<reference evidence="10" key="1">
    <citation type="submission" date="2014-03" db="EMBL/GenBank/DDBJ databases">
        <title>Complete genome of Pseudomonas balearica DSM 6083T, a sewage water isolate from an enrichment with 2-methylnaphthalene.</title>
        <authorList>
            <person name="Salva-Serra F."/>
            <person name="Jaen-Luchoro D."/>
            <person name="Busquets A."/>
            <person name="Pena A."/>
            <person name="Gomila M."/>
            <person name="Bosch R."/>
            <person name="Nogales B."/>
            <person name="Garcia-Valdes E."/>
            <person name="Lalucat J."/>
            <person name="Bennasar A."/>
        </authorList>
    </citation>
    <scope>NUCLEOTIDE SEQUENCE [LARGE SCALE GENOMIC DNA]</scope>
    <source>
        <strain evidence="10">DSM 6083</strain>
    </source>
</reference>
<dbReference type="Pfam" id="PF01891">
    <property type="entry name" value="CbiM"/>
    <property type="match status" value="1"/>
</dbReference>
<evidence type="ECO:0000313" key="10">
    <source>
        <dbReference type="Proteomes" id="UP000031271"/>
    </source>
</evidence>
<dbReference type="InterPro" id="IPR002751">
    <property type="entry name" value="CbiM/NikMN"/>
</dbReference>
<evidence type="ECO:0000256" key="2">
    <source>
        <dbReference type="ARBA" id="ARBA00022448"/>
    </source>
</evidence>
<evidence type="ECO:0000256" key="6">
    <source>
        <dbReference type="ARBA" id="ARBA00023136"/>
    </source>
</evidence>
<dbReference type="AlphaFoldDB" id="A0A8D4C3X3"/>
<feature type="transmembrane region" description="Helical" evidence="7">
    <location>
        <begin position="137"/>
        <end position="162"/>
    </location>
</feature>
<evidence type="ECO:0000256" key="4">
    <source>
        <dbReference type="ARBA" id="ARBA00022692"/>
    </source>
</evidence>
<evidence type="ECO:0000313" key="11">
    <source>
        <dbReference type="Proteomes" id="UP000182276"/>
    </source>
</evidence>
<accession>A0A8D4C3X3</accession>
<dbReference type="Proteomes" id="UP000031271">
    <property type="component" value="Chromosome"/>
</dbReference>
<proteinExistence type="predicted"/>
<reference evidence="9 11" key="2">
    <citation type="submission" date="2016-10" db="EMBL/GenBank/DDBJ databases">
        <authorList>
            <person name="Varghese N."/>
            <person name="Submissions S."/>
        </authorList>
    </citation>
    <scope>NUCLEOTIDE SEQUENCE [LARGE SCALE GENOMIC DNA]</scope>
    <source>
        <strain evidence="9 11">DSM 6083</strain>
    </source>
</reference>
<evidence type="ECO:0000313" key="8">
    <source>
        <dbReference type="EMBL" id="AJE16480.1"/>
    </source>
</evidence>
<gene>
    <name evidence="8" type="ORF">CL52_16070</name>
    <name evidence="9" type="ORF">SAMN05660875_109132</name>
</gene>
<sequence>MIAAQLLAPSTLLAGGLLYFAALCWAALRTPWVELFSDTRRQHLVFGTMLAIFLLWLVRRDFESGLSFHFIGLTAATLLLDWPLAMLAAFAAQLGLVATGHQQLTALGINGVLLVLIPILVTEGCAILVERAQPKNLFVYIFCSGFFPAALAALLCILASLALLLVDGRYPMPPWLNDFAGYIWLVMFPEAFINGTAVTALVVFCPDWLETFNRTRYLQAPWRSDEHKDDPSPPDQ</sequence>
<keyword evidence="5 7" id="KW-1133">Transmembrane helix</keyword>
<comment type="subcellular location">
    <subcellularLocation>
        <location evidence="1">Cell membrane</location>
        <topology evidence="1">Multi-pass membrane protein</topology>
    </subcellularLocation>
</comment>
<evidence type="ECO:0000256" key="5">
    <source>
        <dbReference type="ARBA" id="ARBA00022989"/>
    </source>
</evidence>
<evidence type="ECO:0000256" key="7">
    <source>
        <dbReference type="SAM" id="Phobius"/>
    </source>
</evidence>
<keyword evidence="6 7" id="KW-0472">Membrane</keyword>
<feature type="transmembrane region" description="Helical" evidence="7">
    <location>
        <begin position="42"/>
        <end position="58"/>
    </location>
</feature>
<organism evidence="8 10">
    <name type="scientific">Stutzerimonas balearica DSM 6083</name>
    <dbReference type="NCBI Taxonomy" id="1123016"/>
    <lineage>
        <taxon>Bacteria</taxon>
        <taxon>Pseudomonadati</taxon>
        <taxon>Pseudomonadota</taxon>
        <taxon>Gammaproteobacteria</taxon>
        <taxon>Pseudomonadales</taxon>
        <taxon>Pseudomonadaceae</taxon>
        <taxon>Stutzerimonas</taxon>
    </lineage>
</organism>